<sequence>MIAPYTYREQMHNKRLWHSLSMKPAYYQLDKAQMVDTKRHSFKATFELDDVLGTLSSSADRPPIDQVVGMLALTNVEFLVLVYQSVRNPKHTIDSARTIWLDIRSTTPKVP</sequence>
<evidence type="ECO:0000313" key="2">
    <source>
        <dbReference type="Proteomes" id="UP001498421"/>
    </source>
</evidence>
<evidence type="ECO:0000313" key="1">
    <source>
        <dbReference type="EMBL" id="KAK7433062.1"/>
    </source>
</evidence>
<accession>A0ABR1IHC6</accession>
<comment type="caution">
    <text evidence="1">The sequence shown here is derived from an EMBL/GenBank/DDBJ whole genome shotgun (WGS) entry which is preliminary data.</text>
</comment>
<dbReference type="EMBL" id="JAZAVK010000002">
    <property type="protein sequence ID" value="KAK7433062.1"/>
    <property type="molecule type" value="Genomic_DNA"/>
</dbReference>
<name>A0ABR1IHC6_9HYPO</name>
<organism evidence="1 2">
    <name type="scientific">Neonectria magnoliae</name>
    <dbReference type="NCBI Taxonomy" id="2732573"/>
    <lineage>
        <taxon>Eukaryota</taxon>
        <taxon>Fungi</taxon>
        <taxon>Dikarya</taxon>
        <taxon>Ascomycota</taxon>
        <taxon>Pezizomycotina</taxon>
        <taxon>Sordariomycetes</taxon>
        <taxon>Hypocreomycetidae</taxon>
        <taxon>Hypocreales</taxon>
        <taxon>Nectriaceae</taxon>
        <taxon>Neonectria</taxon>
    </lineage>
</organism>
<protein>
    <submittedName>
        <fullName evidence="1">Uncharacterized protein</fullName>
    </submittedName>
</protein>
<keyword evidence="2" id="KW-1185">Reference proteome</keyword>
<reference evidence="1 2" key="1">
    <citation type="journal article" date="2025" name="Microbiol. Resour. Announc.">
        <title>Draft genome sequences for Neonectria magnoliae and Neonectria punicea, canker pathogens of Liriodendron tulipifera and Acer saccharum in West Virginia.</title>
        <authorList>
            <person name="Petronek H.M."/>
            <person name="Kasson M.T."/>
            <person name="Metheny A.M."/>
            <person name="Stauder C.M."/>
            <person name="Lovett B."/>
            <person name="Lynch S.C."/>
            <person name="Garnas J.R."/>
            <person name="Kasson L.R."/>
            <person name="Stajich J.E."/>
        </authorList>
    </citation>
    <scope>NUCLEOTIDE SEQUENCE [LARGE SCALE GENOMIC DNA]</scope>
    <source>
        <strain evidence="1 2">NRRL 64651</strain>
    </source>
</reference>
<proteinExistence type="predicted"/>
<gene>
    <name evidence="1" type="ORF">QQZ08_000535</name>
</gene>
<dbReference type="Proteomes" id="UP001498421">
    <property type="component" value="Unassembled WGS sequence"/>
</dbReference>